<dbReference type="GO" id="GO:0031119">
    <property type="term" value="P:tRNA pseudouridine synthesis"/>
    <property type="evidence" value="ECO:0007669"/>
    <property type="project" value="TreeGrafter"/>
</dbReference>
<proteinExistence type="inferred from homology"/>
<dbReference type="SUPFAM" id="SSF55120">
    <property type="entry name" value="Pseudouridine synthase"/>
    <property type="match status" value="1"/>
</dbReference>
<feature type="domain" description="Pus10-like C-terminal" evidence="6">
    <location>
        <begin position="314"/>
        <end position="555"/>
    </location>
</feature>
<accession>A0A177WVK5</accession>
<dbReference type="EC" id="5.4.99.25" evidence="2"/>
<dbReference type="AlphaFoldDB" id="A0A177WVK5"/>
<dbReference type="OrthoDB" id="271937at2759"/>
<evidence type="ECO:0000259" key="6">
    <source>
        <dbReference type="Pfam" id="PF21238"/>
    </source>
</evidence>
<dbReference type="VEuPathDB" id="FungiDB:BDEG_26856"/>
<dbReference type="Gene3D" id="1.10.10.2050">
    <property type="match status" value="1"/>
</dbReference>
<dbReference type="GO" id="GO:0003723">
    <property type="term" value="F:RNA binding"/>
    <property type="evidence" value="ECO:0007669"/>
    <property type="project" value="InterPro"/>
</dbReference>
<evidence type="ECO:0000256" key="1">
    <source>
        <dbReference type="ARBA" id="ARBA00009652"/>
    </source>
</evidence>
<reference evidence="7 8" key="1">
    <citation type="submission" date="2006-10" db="EMBL/GenBank/DDBJ databases">
        <title>The Genome Sequence of Batrachochytrium dendrobatidis JEL423.</title>
        <authorList>
            <consortium name="The Broad Institute Genome Sequencing Platform"/>
            <person name="Birren B."/>
            <person name="Lander E."/>
            <person name="Galagan J."/>
            <person name="Cuomo C."/>
            <person name="Devon K."/>
            <person name="Jaffe D."/>
            <person name="Butler J."/>
            <person name="Alvarez P."/>
            <person name="Gnerre S."/>
            <person name="Grabherr M."/>
            <person name="Kleber M."/>
            <person name="Mauceli E."/>
            <person name="Brockman W."/>
            <person name="Young S."/>
            <person name="LaButti K."/>
            <person name="Sykes S."/>
            <person name="DeCaprio D."/>
            <person name="Crawford M."/>
            <person name="Koehrsen M."/>
            <person name="Engels R."/>
            <person name="Montgomery P."/>
            <person name="Pearson M."/>
            <person name="Howarth C."/>
            <person name="Larson L."/>
            <person name="White J."/>
            <person name="O'Leary S."/>
            <person name="Kodira C."/>
            <person name="Zeng Q."/>
            <person name="Yandava C."/>
            <person name="Alvarado L."/>
            <person name="Longcore J."/>
            <person name="James T."/>
        </authorList>
    </citation>
    <scope>NUCLEOTIDE SEQUENCE [LARGE SCALE GENOMIC DNA]</scope>
    <source>
        <strain evidence="7 8">JEL423</strain>
    </source>
</reference>
<evidence type="ECO:0000313" key="7">
    <source>
        <dbReference type="EMBL" id="OAJ43501.1"/>
    </source>
</evidence>
<reference evidence="7 8" key="2">
    <citation type="submission" date="2016-05" db="EMBL/GenBank/DDBJ databases">
        <title>Lineage-specific infection strategies underlie the spectrum of fungal disease in amphibians.</title>
        <authorList>
            <person name="Cuomo C.A."/>
            <person name="Farrer R.A."/>
            <person name="James T."/>
            <person name="Longcore J."/>
            <person name="Birren B."/>
        </authorList>
    </citation>
    <scope>NUCLEOTIDE SEQUENCE [LARGE SCALE GENOMIC DNA]</scope>
    <source>
        <strain evidence="7 8">JEL423</strain>
    </source>
</reference>
<dbReference type="Gene3D" id="3.30.70.3190">
    <property type="match status" value="1"/>
</dbReference>
<protein>
    <recommendedName>
        <fullName evidence="2">tRNA pseudouridine(55) synthase</fullName>
        <ecNumber evidence="2">5.4.99.25</ecNumber>
    </recommendedName>
</protein>
<dbReference type="InterPro" id="IPR048741">
    <property type="entry name" value="Pus10-like_C"/>
</dbReference>
<name>A0A177WVK5_BATDL</name>
<dbReference type="Pfam" id="PF21237">
    <property type="entry name" value="Pus10_N_euk"/>
    <property type="match status" value="1"/>
</dbReference>
<dbReference type="FunFam" id="3.30.70.2510:FF:000001">
    <property type="entry name" value="tRNA pseudouridine synthase Pus10"/>
    <property type="match status" value="1"/>
</dbReference>
<comment type="similarity">
    <text evidence="1">Belongs to the pseudouridine synthase Pus10 family.</text>
</comment>
<feature type="domain" description="Pus10 N-terminal eukaryotes" evidence="5">
    <location>
        <begin position="122"/>
        <end position="288"/>
    </location>
</feature>
<dbReference type="InterPro" id="IPR020103">
    <property type="entry name" value="PsdUridine_synth_cat_dom_sf"/>
</dbReference>
<dbReference type="GO" id="GO:0160148">
    <property type="term" value="F:tRNA pseudouridine(55) synthase activity"/>
    <property type="evidence" value="ECO:0007669"/>
    <property type="project" value="UniProtKB-EC"/>
</dbReference>
<dbReference type="eggNOG" id="KOG2364">
    <property type="taxonomic scope" value="Eukaryota"/>
</dbReference>
<dbReference type="Pfam" id="PF21238">
    <property type="entry name" value="Pus10_C"/>
    <property type="match status" value="1"/>
</dbReference>
<dbReference type="Gene3D" id="3.30.70.2510">
    <property type="match status" value="1"/>
</dbReference>
<dbReference type="InterPro" id="IPR048742">
    <property type="entry name" value="Pus10_N_euk"/>
</dbReference>
<dbReference type="STRING" id="403673.A0A177WVK5"/>
<dbReference type="EMBL" id="DS022310">
    <property type="protein sequence ID" value="OAJ43501.1"/>
    <property type="molecule type" value="Genomic_DNA"/>
</dbReference>
<evidence type="ECO:0000313" key="8">
    <source>
        <dbReference type="Proteomes" id="UP000077115"/>
    </source>
</evidence>
<keyword evidence="4" id="KW-0413">Isomerase</keyword>
<dbReference type="PANTHER" id="PTHR21568">
    <property type="entry name" value="TRNA PSEUDOURIDINE SYNTHASE PUS10"/>
    <property type="match status" value="1"/>
</dbReference>
<keyword evidence="3" id="KW-0819">tRNA processing</keyword>
<organism evidence="7 8">
    <name type="scientific">Batrachochytrium dendrobatidis (strain JEL423)</name>
    <dbReference type="NCBI Taxonomy" id="403673"/>
    <lineage>
        <taxon>Eukaryota</taxon>
        <taxon>Fungi</taxon>
        <taxon>Fungi incertae sedis</taxon>
        <taxon>Chytridiomycota</taxon>
        <taxon>Chytridiomycota incertae sedis</taxon>
        <taxon>Chytridiomycetes</taxon>
        <taxon>Rhizophydiales</taxon>
        <taxon>Rhizophydiales incertae sedis</taxon>
        <taxon>Batrachochytrium</taxon>
    </lineage>
</organism>
<dbReference type="PANTHER" id="PTHR21568:SF0">
    <property type="entry name" value="TRNA PSEUDOURIDINE SYNTHASE PUS10"/>
    <property type="match status" value="1"/>
</dbReference>
<dbReference type="Proteomes" id="UP000077115">
    <property type="component" value="Unassembled WGS sequence"/>
</dbReference>
<gene>
    <name evidence="7" type="ORF">BDEG_26856</name>
</gene>
<sequence>MTTLAALFKSSLPSETLSSLQKAPAINDQIITLLLDNKCCFRCVLRFLGDRQSKTHQIMPMHTLPATVNDSNAALTRRTAIAMEGIGAVFTAHTCTDTEKDAQPVETMTSPLRVQGIPKCVCPACLGLLQIDYSSLATQAYQKYLNKPYIRNEMTFSVSNRMPPQLSIRQRSISLMMEKMLASISSTTSDEKIDIPTPIEVKEIFKSLICASFSQESGMVYDVESKLSLQLHLEHPATATDFMFLTKIPHAKFNVKTTKRKGVMIYAGASIEKIAKAVALAKYEDFYAHEQIPLSAVDQLPSISNLDFNHSQIYIAGRYCKLQRGISNSPWIIGGKRLTEHSVEELVGSHIDLFFGVSEHKFSSAGREDGDVLMLGTGRPFYYELINPYRCVATESELATLQRKINDSNKDMVSVRDVQIVTRESTSIMKDSASSKSKSYSCVVEFSKPVSMFILDEIAKRTDIAVAQKNPTRVPRRADLLRHKMIETIEFVPIEMSLMEDDSEGVKTVRVNMKTSAGTYVKEFVHGDNGRTEPCLASLVGVESAKVIELDVLEIHLSWPPAKHRE</sequence>
<evidence type="ECO:0000256" key="4">
    <source>
        <dbReference type="ARBA" id="ARBA00023235"/>
    </source>
</evidence>
<dbReference type="InterPro" id="IPR039894">
    <property type="entry name" value="Pus10-like"/>
</dbReference>
<evidence type="ECO:0000259" key="5">
    <source>
        <dbReference type="Pfam" id="PF21237"/>
    </source>
</evidence>
<evidence type="ECO:0000256" key="3">
    <source>
        <dbReference type="ARBA" id="ARBA00022694"/>
    </source>
</evidence>
<evidence type="ECO:0000256" key="2">
    <source>
        <dbReference type="ARBA" id="ARBA00012787"/>
    </source>
</evidence>